<name>A0A916E0G7_9GLOM</name>
<dbReference type="Proteomes" id="UP000684084">
    <property type="component" value="Unassembled WGS sequence"/>
</dbReference>
<comment type="caution">
    <text evidence="1">The sequence shown here is derived from an EMBL/GenBank/DDBJ whole genome shotgun (WGS) entry which is preliminary data.</text>
</comment>
<reference evidence="1" key="1">
    <citation type="submission" date="2020-05" db="EMBL/GenBank/DDBJ databases">
        <authorList>
            <person name="Rincon C."/>
            <person name="Sanders R I."/>
            <person name="Robbins C."/>
            <person name="Chaturvedi A."/>
        </authorList>
    </citation>
    <scope>NUCLEOTIDE SEQUENCE</scope>
    <source>
        <strain evidence="1">CHB12</strain>
    </source>
</reference>
<gene>
    <name evidence="1" type="ORF">CHRIB12_LOCUS3782</name>
</gene>
<evidence type="ECO:0000313" key="1">
    <source>
        <dbReference type="EMBL" id="CAB5342628.1"/>
    </source>
</evidence>
<protein>
    <submittedName>
        <fullName evidence="1">Uncharacterized protein</fullName>
    </submittedName>
</protein>
<accession>A0A916E0G7</accession>
<dbReference type="AlphaFoldDB" id="A0A916E0G7"/>
<evidence type="ECO:0000313" key="2">
    <source>
        <dbReference type="Proteomes" id="UP000684084"/>
    </source>
</evidence>
<dbReference type="EMBL" id="CAGKOT010000005">
    <property type="protein sequence ID" value="CAB5342628.1"/>
    <property type="molecule type" value="Genomic_DNA"/>
</dbReference>
<sequence length="103" mass="11389">MLQPTWISKLLYKGKLGLKYLFSTINSKNQLTSMTHNIPFQLCREGTHFSNEKLIAFANSSANFSMFAGTPIPPCVPLSSCPTSFDVILIDMVFPVPCSPDTT</sequence>
<organism evidence="1 2">
    <name type="scientific">Rhizophagus irregularis</name>
    <dbReference type="NCBI Taxonomy" id="588596"/>
    <lineage>
        <taxon>Eukaryota</taxon>
        <taxon>Fungi</taxon>
        <taxon>Fungi incertae sedis</taxon>
        <taxon>Mucoromycota</taxon>
        <taxon>Glomeromycotina</taxon>
        <taxon>Glomeromycetes</taxon>
        <taxon>Glomerales</taxon>
        <taxon>Glomeraceae</taxon>
        <taxon>Rhizophagus</taxon>
    </lineage>
</organism>
<proteinExistence type="predicted"/>
<dbReference type="OrthoDB" id="10284741at2759"/>